<dbReference type="EMBL" id="HBJA01125285">
    <property type="protein sequence ID" value="CAE0831844.1"/>
    <property type="molecule type" value="Transcribed_RNA"/>
</dbReference>
<dbReference type="AlphaFoldDB" id="A0A7S4GBT1"/>
<name>A0A7S4GBT1_9EUGL</name>
<evidence type="ECO:0000313" key="1">
    <source>
        <dbReference type="EMBL" id="CAE0831844.1"/>
    </source>
</evidence>
<accession>A0A7S4GBT1</accession>
<reference evidence="1" key="1">
    <citation type="submission" date="2021-01" db="EMBL/GenBank/DDBJ databases">
        <authorList>
            <person name="Corre E."/>
            <person name="Pelletier E."/>
            <person name="Niang G."/>
            <person name="Scheremetjew M."/>
            <person name="Finn R."/>
            <person name="Kale V."/>
            <person name="Holt S."/>
            <person name="Cochrane G."/>
            <person name="Meng A."/>
            <person name="Brown T."/>
            <person name="Cohen L."/>
        </authorList>
    </citation>
    <scope>NUCLEOTIDE SEQUENCE</scope>
    <source>
        <strain evidence="1">CCMP1594</strain>
    </source>
</reference>
<protein>
    <submittedName>
        <fullName evidence="1">Uncharacterized protein</fullName>
    </submittedName>
</protein>
<proteinExistence type="predicted"/>
<sequence length="171" mass="18739">MKDDRCRHKGSGHGATHACSAQTAQSTPLQPFVVPAVGRGDKELCICAVMHCSLVWAVLYPYARPTAVVCESNSSFKDSRTSVRATAINASFLIPCTSQMPNAPIQEYTAFLVRWWCAHSHGMSGNDTTGRRTSVRLRWHLSLRMKPLVGPSEGQIYGAYPPPLLLHCRAA</sequence>
<gene>
    <name evidence="1" type="ORF">EGYM00163_LOCUS43126</name>
</gene>
<organism evidence="1">
    <name type="scientific">Eutreptiella gymnastica</name>
    <dbReference type="NCBI Taxonomy" id="73025"/>
    <lineage>
        <taxon>Eukaryota</taxon>
        <taxon>Discoba</taxon>
        <taxon>Euglenozoa</taxon>
        <taxon>Euglenida</taxon>
        <taxon>Spirocuta</taxon>
        <taxon>Euglenophyceae</taxon>
        <taxon>Eutreptiales</taxon>
        <taxon>Eutreptiaceae</taxon>
        <taxon>Eutreptiella</taxon>
    </lineage>
</organism>